<evidence type="ECO:0000313" key="2">
    <source>
        <dbReference type="Proteomes" id="UP000743370"/>
    </source>
</evidence>
<gene>
    <name evidence="1" type="ORF">HKW66_Vig0118480</name>
</gene>
<sequence>MIHAMGSGLSFCNWERGRVLLCCGRAGYDFLEQLEEERKRMEQTELSFSSLASSNMSGKSDSVHSSELESSNFHDQTSMVFASGLWSVWRKQFKPCRDEELVVVRAALFRI</sequence>
<name>A0A8T0JVY6_PHAAN</name>
<reference evidence="1 2" key="1">
    <citation type="submission" date="2020-05" db="EMBL/GenBank/DDBJ databases">
        <title>Vigna angularis (adzuki bean) Var. LongXiaoDou No. 4 denovo assembly.</title>
        <authorList>
            <person name="Xiang H."/>
        </authorList>
    </citation>
    <scope>NUCLEOTIDE SEQUENCE [LARGE SCALE GENOMIC DNA]</scope>
    <source>
        <tissue evidence="1">Leaf</tissue>
    </source>
</reference>
<protein>
    <submittedName>
        <fullName evidence="1">Uncharacterized protein</fullName>
    </submittedName>
</protein>
<organism evidence="1 2">
    <name type="scientific">Phaseolus angularis</name>
    <name type="common">Azuki bean</name>
    <name type="synonym">Vigna angularis</name>
    <dbReference type="NCBI Taxonomy" id="3914"/>
    <lineage>
        <taxon>Eukaryota</taxon>
        <taxon>Viridiplantae</taxon>
        <taxon>Streptophyta</taxon>
        <taxon>Embryophyta</taxon>
        <taxon>Tracheophyta</taxon>
        <taxon>Spermatophyta</taxon>
        <taxon>Magnoliopsida</taxon>
        <taxon>eudicotyledons</taxon>
        <taxon>Gunneridae</taxon>
        <taxon>Pentapetalae</taxon>
        <taxon>rosids</taxon>
        <taxon>fabids</taxon>
        <taxon>Fabales</taxon>
        <taxon>Fabaceae</taxon>
        <taxon>Papilionoideae</taxon>
        <taxon>50 kb inversion clade</taxon>
        <taxon>NPAAA clade</taxon>
        <taxon>indigoferoid/millettioid clade</taxon>
        <taxon>Phaseoleae</taxon>
        <taxon>Vigna</taxon>
    </lineage>
</organism>
<accession>A0A8T0JVY6</accession>
<comment type="caution">
    <text evidence="1">The sequence shown here is derived from an EMBL/GenBank/DDBJ whole genome shotgun (WGS) entry which is preliminary data.</text>
</comment>
<evidence type="ECO:0000313" key="1">
    <source>
        <dbReference type="EMBL" id="KAG2384756.1"/>
    </source>
</evidence>
<proteinExistence type="predicted"/>
<dbReference type="Proteomes" id="UP000743370">
    <property type="component" value="Unassembled WGS sequence"/>
</dbReference>
<dbReference type="AlphaFoldDB" id="A0A8T0JVY6"/>
<dbReference type="EMBL" id="JABFOF010000008">
    <property type="protein sequence ID" value="KAG2384756.1"/>
    <property type="molecule type" value="Genomic_DNA"/>
</dbReference>